<name>A0A9D4G6F3_DREPO</name>
<reference evidence="1" key="2">
    <citation type="submission" date="2020-11" db="EMBL/GenBank/DDBJ databases">
        <authorList>
            <person name="McCartney M.A."/>
            <person name="Auch B."/>
            <person name="Kono T."/>
            <person name="Mallez S."/>
            <person name="Becker A."/>
            <person name="Gohl D.M."/>
            <person name="Silverstein K.A.T."/>
            <person name="Koren S."/>
            <person name="Bechman K.B."/>
            <person name="Herman A."/>
            <person name="Abrahante J.E."/>
            <person name="Garbe J."/>
        </authorList>
    </citation>
    <scope>NUCLEOTIDE SEQUENCE</scope>
    <source>
        <strain evidence="1">Duluth1</strain>
        <tissue evidence="1">Whole animal</tissue>
    </source>
</reference>
<organism evidence="1 2">
    <name type="scientific">Dreissena polymorpha</name>
    <name type="common">Zebra mussel</name>
    <name type="synonym">Mytilus polymorpha</name>
    <dbReference type="NCBI Taxonomy" id="45954"/>
    <lineage>
        <taxon>Eukaryota</taxon>
        <taxon>Metazoa</taxon>
        <taxon>Spiralia</taxon>
        <taxon>Lophotrochozoa</taxon>
        <taxon>Mollusca</taxon>
        <taxon>Bivalvia</taxon>
        <taxon>Autobranchia</taxon>
        <taxon>Heteroconchia</taxon>
        <taxon>Euheterodonta</taxon>
        <taxon>Imparidentia</taxon>
        <taxon>Neoheterodontei</taxon>
        <taxon>Myida</taxon>
        <taxon>Dreissenoidea</taxon>
        <taxon>Dreissenidae</taxon>
        <taxon>Dreissena</taxon>
    </lineage>
</organism>
<keyword evidence="2" id="KW-1185">Reference proteome</keyword>
<protein>
    <submittedName>
        <fullName evidence="1">Uncharacterized protein</fullName>
    </submittedName>
</protein>
<proteinExistence type="predicted"/>
<comment type="caution">
    <text evidence="1">The sequence shown here is derived from an EMBL/GenBank/DDBJ whole genome shotgun (WGS) entry which is preliminary data.</text>
</comment>
<reference evidence="1" key="1">
    <citation type="journal article" date="2019" name="bioRxiv">
        <title>The Genome of the Zebra Mussel, Dreissena polymorpha: A Resource for Invasive Species Research.</title>
        <authorList>
            <person name="McCartney M.A."/>
            <person name="Auch B."/>
            <person name="Kono T."/>
            <person name="Mallez S."/>
            <person name="Zhang Y."/>
            <person name="Obille A."/>
            <person name="Becker A."/>
            <person name="Abrahante J.E."/>
            <person name="Garbe J."/>
            <person name="Badalamenti J.P."/>
            <person name="Herman A."/>
            <person name="Mangelson H."/>
            <person name="Liachko I."/>
            <person name="Sullivan S."/>
            <person name="Sone E.D."/>
            <person name="Koren S."/>
            <person name="Silverstein K.A.T."/>
            <person name="Beckman K.B."/>
            <person name="Gohl D.M."/>
        </authorList>
    </citation>
    <scope>NUCLEOTIDE SEQUENCE</scope>
    <source>
        <strain evidence="1">Duluth1</strain>
        <tissue evidence="1">Whole animal</tissue>
    </source>
</reference>
<evidence type="ECO:0000313" key="1">
    <source>
        <dbReference type="EMBL" id="KAH3809939.1"/>
    </source>
</evidence>
<accession>A0A9D4G6F3</accession>
<evidence type="ECO:0000313" key="2">
    <source>
        <dbReference type="Proteomes" id="UP000828390"/>
    </source>
</evidence>
<dbReference type="EMBL" id="JAIWYP010000006">
    <property type="protein sequence ID" value="KAH3809939.1"/>
    <property type="molecule type" value="Genomic_DNA"/>
</dbReference>
<dbReference type="AlphaFoldDB" id="A0A9D4G6F3"/>
<dbReference type="Proteomes" id="UP000828390">
    <property type="component" value="Unassembled WGS sequence"/>
</dbReference>
<gene>
    <name evidence="1" type="ORF">DPMN_138321</name>
</gene>
<sequence length="98" mass="11042">MSNQCWAGLSSDLAIEQTLMRSLKNTACLIRGSGVAEEMQTFGPYLHLLRPSPTVRCMISQTCSILQVHNAKTQLICASKEMRLISIKYTHYNRLILL</sequence>